<name>A0ABV7WA26_9BURK</name>
<keyword evidence="6 7" id="KW-0732">Signal</keyword>
<evidence type="ECO:0000256" key="2">
    <source>
        <dbReference type="ARBA" id="ARBA00008520"/>
    </source>
</evidence>
<gene>
    <name evidence="8" type="primary">ugpB</name>
    <name evidence="8" type="ORF">ACFOPI_23815</name>
</gene>
<dbReference type="PANTHER" id="PTHR43649">
    <property type="entry name" value="ARABINOSE-BINDING PROTEIN-RELATED"/>
    <property type="match status" value="1"/>
</dbReference>
<dbReference type="InterPro" id="IPR050490">
    <property type="entry name" value="Bact_solute-bd_prot1"/>
</dbReference>
<keyword evidence="5" id="KW-0813">Transport</keyword>
<feature type="signal peptide" evidence="7">
    <location>
        <begin position="1"/>
        <end position="23"/>
    </location>
</feature>
<evidence type="ECO:0000256" key="3">
    <source>
        <dbReference type="ARBA" id="ARBA00011557"/>
    </source>
</evidence>
<dbReference type="InterPro" id="IPR006059">
    <property type="entry name" value="SBP"/>
</dbReference>
<comment type="subunit">
    <text evidence="3">The complex is composed of two ATP-binding proteins (UgpC), two transmembrane proteins (UgpA and UgpE) and a solute-binding protein (UgpB).</text>
</comment>
<dbReference type="EMBL" id="JBHRXX010000010">
    <property type="protein sequence ID" value="MFC3686640.1"/>
    <property type="molecule type" value="Genomic_DNA"/>
</dbReference>
<comment type="caution">
    <text evidence="8">The sequence shown here is derived from an EMBL/GenBank/DDBJ whole genome shotgun (WGS) entry which is preliminary data.</text>
</comment>
<comment type="similarity">
    <text evidence="2">Belongs to the bacterial solute-binding protein 1 family.</text>
</comment>
<sequence>MRQHLSTLATALCVLGFSCHAHAQTEIQWWHSMGGALGEWVNDLAKDFNASQTQYKVVPTFKGSYDESMTAAIAAFRSGNAPHILQVFEVGTATMMASKGAIVPVGKVMADAGVKFDPAAYVPAVAGYYTAPNGQMLSFPFNSSTPVFHYNKDAFKAAGLDPENPPKTWPEVALAAGKLKASGHKCPFTTSWISWTQLESFSAWHNTEFATKGNGMRGIDARLTFNTPLHVRHIENLANMSKTGLFVYKGRGNAADAVFVSGECAMMTGSSALYGNIKRNSKFAAGIGTLPYYPDVAGAPQNTVIGGASLWVMSGKKADEYKGVAQFFAHLSKPSEAAKSHQRTGYLPVTVESFKLTDSSGFYKQNPGTDVSVTQMIRKTTDKSRGIRLGNFVQIRTINDEELEQVWAGKKSAKEALDAAVTRGNEQLERFQKANQGKM</sequence>
<dbReference type="SUPFAM" id="SSF53850">
    <property type="entry name" value="Periplasmic binding protein-like II"/>
    <property type="match status" value="1"/>
</dbReference>
<accession>A0ABV7WA26</accession>
<proteinExistence type="inferred from homology"/>
<dbReference type="CDD" id="cd14748">
    <property type="entry name" value="PBP2_UgpB"/>
    <property type="match status" value="1"/>
</dbReference>
<dbReference type="Gene3D" id="3.40.190.10">
    <property type="entry name" value="Periplasmic binding protein-like II"/>
    <property type="match status" value="2"/>
</dbReference>
<dbReference type="Pfam" id="PF13416">
    <property type="entry name" value="SBP_bac_8"/>
    <property type="match status" value="1"/>
</dbReference>
<dbReference type="Proteomes" id="UP001595729">
    <property type="component" value="Unassembled WGS sequence"/>
</dbReference>
<organism evidence="8 9">
    <name type="scientific">Hydrogenophaga luteola</name>
    <dbReference type="NCBI Taxonomy" id="1591122"/>
    <lineage>
        <taxon>Bacteria</taxon>
        <taxon>Pseudomonadati</taxon>
        <taxon>Pseudomonadota</taxon>
        <taxon>Betaproteobacteria</taxon>
        <taxon>Burkholderiales</taxon>
        <taxon>Comamonadaceae</taxon>
        <taxon>Hydrogenophaga</taxon>
    </lineage>
</organism>
<dbReference type="RefSeq" id="WP_382179835.1">
    <property type="nucleotide sequence ID" value="NZ_JBHRXX010000010.1"/>
</dbReference>
<evidence type="ECO:0000256" key="5">
    <source>
        <dbReference type="ARBA" id="ARBA00022448"/>
    </source>
</evidence>
<dbReference type="PROSITE" id="PS51257">
    <property type="entry name" value="PROKAR_LIPOPROTEIN"/>
    <property type="match status" value="1"/>
</dbReference>
<keyword evidence="9" id="KW-1185">Reference proteome</keyword>
<protein>
    <recommendedName>
        <fullName evidence="4">sn-glycerol-3-phosphate-binding periplasmic protein UgpB</fullName>
    </recommendedName>
</protein>
<comment type="subcellular location">
    <subcellularLocation>
        <location evidence="1">Periplasm</location>
    </subcellularLocation>
</comment>
<evidence type="ECO:0000313" key="8">
    <source>
        <dbReference type="EMBL" id="MFC3686640.1"/>
    </source>
</evidence>
<evidence type="ECO:0000256" key="1">
    <source>
        <dbReference type="ARBA" id="ARBA00004418"/>
    </source>
</evidence>
<feature type="chain" id="PRO_5046045071" description="sn-glycerol-3-phosphate-binding periplasmic protein UgpB" evidence="7">
    <location>
        <begin position="24"/>
        <end position="439"/>
    </location>
</feature>
<evidence type="ECO:0000256" key="4">
    <source>
        <dbReference type="ARBA" id="ARBA00017470"/>
    </source>
</evidence>
<dbReference type="PANTHER" id="PTHR43649:SF31">
    <property type="entry name" value="SN-GLYCEROL-3-PHOSPHATE-BINDING PERIPLASMIC PROTEIN UGPB"/>
    <property type="match status" value="1"/>
</dbReference>
<reference evidence="9" key="1">
    <citation type="journal article" date="2019" name="Int. J. Syst. Evol. Microbiol.">
        <title>The Global Catalogue of Microorganisms (GCM) 10K type strain sequencing project: providing services to taxonomists for standard genome sequencing and annotation.</title>
        <authorList>
            <consortium name="The Broad Institute Genomics Platform"/>
            <consortium name="The Broad Institute Genome Sequencing Center for Infectious Disease"/>
            <person name="Wu L."/>
            <person name="Ma J."/>
        </authorList>
    </citation>
    <scope>NUCLEOTIDE SEQUENCE [LARGE SCALE GENOMIC DNA]</scope>
    <source>
        <strain evidence="9">KCTC 42501</strain>
    </source>
</reference>
<dbReference type="NCBIfam" id="NF008211">
    <property type="entry name" value="PRK10974.1"/>
    <property type="match status" value="1"/>
</dbReference>
<evidence type="ECO:0000256" key="6">
    <source>
        <dbReference type="ARBA" id="ARBA00022729"/>
    </source>
</evidence>
<evidence type="ECO:0000313" key="9">
    <source>
        <dbReference type="Proteomes" id="UP001595729"/>
    </source>
</evidence>
<evidence type="ECO:0000256" key="7">
    <source>
        <dbReference type="SAM" id="SignalP"/>
    </source>
</evidence>